<evidence type="ECO:0000256" key="2">
    <source>
        <dbReference type="ARBA" id="ARBA00010867"/>
    </source>
</evidence>
<organism evidence="13 14">
    <name type="scientific">Callosobruchus maculatus</name>
    <name type="common">Southern cowpea weevil</name>
    <name type="synonym">Pulse bruchid</name>
    <dbReference type="NCBI Taxonomy" id="64391"/>
    <lineage>
        <taxon>Eukaryota</taxon>
        <taxon>Metazoa</taxon>
        <taxon>Ecdysozoa</taxon>
        <taxon>Arthropoda</taxon>
        <taxon>Hexapoda</taxon>
        <taxon>Insecta</taxon>
        <taxon>Pterygota</taxon>
        <taxon>Neoptera</taxon>
        <taxon>Endopterygota</taxon>
        <taxon>Coleoptera</taxon>
        <taxon>Polyphaga</taxon>
        <taxon>Cucujiformia</taxon>
        <taxon>Chrysomeloidea</taxon>
        <taxon>Chrysomelidae</taxon>
        <taxon>Bruchinae</taxon>
        <taxon>Bruchini</taxon>
        <taxon>Callosobruchus</taxon>
    </lineage>
</organism>
<protein>
    <recommendedName>
        <fullName evidence="8">TIM21-like protein, mitochondrial</fullName>
    </recommendedName>
</protein>
<reference evidence="13 14" key="1">
    <citation type="submission" date="2019-01" db="EMBL/GenBank/DDBJ databases">
        <authorList>
            <person name="Sayadi A."/>
        </authorList>
    </citation>
    <scope>NUCLEOTIDE SEQUENCE [LARGE SCALE GENOMIC DNA]</scope>
</reference>
<comment type="similarity">
    <text evidence="2">Belongs to the TIM21 family.</text>
</comment>
<dbReference type="GO" id="GO:0003676">
    <property type="term" value="F:nucleic acid binding"/>
    <property type="evidence" value="ECO:0007669"/>
    <property type="project" value="InterPro"/>
</dbReference>
<evidence type="ECO:0000256" key="5">
    <source>
        <dbReference type="ARBA" id="ARBA00022989"/>
    </source>
</evidence>
<evidence type="ECO:0000313" key="13">
    <source>
        <dbReference type="EMBL" id="VEN38680.1"/>
    </source>
</evidence>
<keyword evidence="9" id="KW-0175">Coiled coil</keyword>
<feature type="domain" description="CSD" evidence="12">
    <location>
        <begin position="308"/>
        <end position="372"/>
    </location>
</feature>
<evidence type="ECO:0000256" key="7">
    <source>
        <dbReference type="ARBA" id="ARBA00023136"/>
    </source>
</evidence>
<dbReference type="Pfam" id="PF08294">
    <property type="entry name" value="TIM21"/>
    <property type="match status" value="1"/>
</dbReference>
<evidence type="ECO:0000256" key="10">
    <source>
        <dbReference type="SAM" id="MobiDB-lite"/>
    </source>
</evidence>
<evidence type="ECO:0000256" key="9">
    <source>
        <dbReference type="SAM" id="Coils"/>
    </source>
</evidence>
<dbReference type="SUPFAM" id="SSF50249">
    <property type="entry name" value="Nucleic acid-binding proteins"/>
    <property type="match status" value="1"/>
</dbReference>
<dbReference type="PROSITE" id="PS51857">
    <property type="entry name" value="CSD_2"/>
    <property type="match status" value="1"/>
</dbReference>
<feature type="region of interest" description="Disordered" evidence="10">
    <location>
        <begin position="377"/>
        <end position="401"/>
    </location>
</feature>
<comment type="subcellular location">
    <subcellularLocation>
        <location evidence="1">Mitochondrion membrane</location>
        <topology evidence="1">Single-pass membrane protein</topology>
    </subcellularLocation>
</comment>
<dbReference type="InterPro" id="IPR012340">
    <property type="entry name" value="NA-bd_OB-fold"/>
</dbReference>
<feature type="transmembrane region" description="Helical" evidence="11">
    <location>
        <begin position="67"/>
        <end position="88"/>
    </location>
</feature>
<keyword evidence="7 11" id="KW-0472">Membrane</keyword>
<evidence type="ECO:0000256" key="11">
    <source>
        <dbReference type="SAM" id="Phobius"/>
    </source>
</evidence>
<feature type="region of interest" description="Disordered" evidence="10">
    <location>
        <begin position="544"/>
        <end position="607"/>
    </location>
</feature>
<evidence type="ECO:0000256" key="4">
    <source>
        <dbReference type="ARBA" id="ARBA00022946"/>
    </source>
</evidence>
<sequence>MFPAIRIVNPSLSRYNRLAQLSPLCYQQLIKRCKSTKDGELSTTTRSEVTTDVKPIGEKVKEATKTVSYLGVILIGVGVTGTLFYAVFNELFSSKSPNNIYSKAAKRCIEDPRVEDKLGYPITTYGEQTRRGRRQHVSHVSYIGKDGKKHLRMKFHLRGAYHTGTVHLDMFERNTAAMHTLECARSQAHSRCSLLEIGLIGLSRIGLYFPFSWLYIHYHKSLPFLIQAMNTEVAQIILKQNYDILRKLEELEQSVKNLEELNCILAELVKKKIGERDSTEDKTCNCSERVVVDDNNDMKYDNDDAGTRFTGTVKWYDRLKGFGFIYVPRMNTDVYVNTNSIQSVLRFLYAREPVEFEIQSQNGKLSAVNVKKLNEIETEDTNQPMRSRKTSNTDTETDSAVFEENDEEFQPQLDTMILRSNTLNERLISLRAMSQKLKQQIKDEKLKWIEELKETAVLDKKFKEAHTKAAAGYQDNNYQMFRDFMFFAETSRTIDEAMRKKHYEQWLNEIEHDCNDELEKITKSITRLKPLKDIISKWDLEKGSGDHATQKEETAPLAESDEELEATSSKITITNMPEDIASRNEADYNLEEENADEDKTVMNMPLA</sequence>
<dbReference type="Pfam" id="PF00313">
    <property type="entry name" value="CSD"/>
    <property type="match status" value="1"/>
</dbReference>
<evidence type="ECO:0000256" key="8">
    <source>
        <dbReference type="ARBA" id="ARBA00031620"/>
    </source>
</evidence>
<dbReference type="PANTHER" id="PTHR13032:SF6">
    <property type="entry name" value="MITOCHONDRIAL IMPORT INNER MEMBRANE TRANSLOCASE SUBUNIT TIM21"/>
    <property type="match status" value="1"/>
</dbReference>
<dbReference type="SMART" id="SM00357">
    <property type="entry name" value="CSP"/>
    <property type="match status" value="1"/>
</dbReference>
<name>A0A653BT46_CALMS</name>
<dbReference type="GO" id="GO:0030150">
    <property type="term" value="P:protein import into mitochondrial matrix"/>
    <property type="evidence" value="ECO:0007669"/>
    <property type="project" value="InterPro"/>
</dbReference>
<proteinExistence type="inferred from homology"/>
<keyword evidence="14" id="KW-1185">Reference proteome</keyword>
<keyword evidence="4" id="KW-0809">Transit peptide</keyword>
<dbReference type="OrthoDB" id="436405at2759"/>
<keyword evidence="5 11" id="KW-1133">Transmembrane helix</keyword>
<dbReference type="Gene3D" id="3.10.450.320">
    <property type="entry name" value="Mitochondrial import inner membrane translocase subunit Tim21"/>
    <property type="match status" value="1"/>
</dbReference>
<feature type="coiled-coil region" evidence="9">
    <location>
        <begin position="241"/>
        <end position="271"/>
    </location>
</feature>
<dbReference type="Proteomes" id="UP000410492">
    <property type="component" value="Unassembled WGS sequence"/>
</dbReference>
<dbReference type="InterPro" id="IPR011129">
    <property type="entry name" value="CSD"/>
</dbReference>
<accession>A0A653BT46</accession>
<keyword evidence="6" id="KW-0496">Mitochondrion</keyword>
<evidence type="ECO:0000259" key="12">
    <source>
        <dbReference type="PROSITE" id="PS51857"/>
    </source>
</evidence>
<gene>
    <name evidence="13" type="ORF">CALMAC_LOCUS3486</name>
</gene>
<dbReference type="GO" id="GO:0005744">
    <property type="term" value="C:TIM23 mitochondrial import inner membrane translocase complex"/>
    <property type="evidence" value="ECO:0007669"/>
    <property type="project" value="InterPro"/>
</dbReference>
<dbReference type="InterPro" id="IPR002059">
    <property type="entry name" value="CSP_DNA-bd"/>
</dbReference>
<feature type="compositionally biased region" description="Basic and acidic residues" evidence="10">
    <location>
        <begin position="544"/>
        <end position="554"/>
    </location>
</feature>
<dbReference type="PANTHER" id="PTHR13032">
    <property type="entry name" value="MITOCHONDRIAL IMPORT INNER MEMBRANE TRANSLOCASE SUBUNIT TIM21"/>
    <property type="match status" value="1"/>
</dbReference>
<dbReference type="InterPro" id="IPR038552">
    <property type="entry name" value="Tim21_IMS_sf"/>
</dbReference>
<dbReference type="CDD" id="cd04458">
    <property type="entry name" value="CSP_CDS"/>
    <property type="match status" value="1"/>
</dbReference>
<dbReference type="AlphaFoldDB" id="A0A653BT46"/>
<evidence type="ECO:0000256" key="6">
    <source>
        <dbReference type="ARBA" id="ARBA00023128"/>
    </source>
</evidence>
<dbReference type="EMBL" id="CAACVG010004823">
    <property type="protein sequence ID" value="VEN38680.1"/>
    <property type="molecule type" value="Genomic_DNA"/>
</dbReference>
<dbReference type="Gene3D" id="2.40.50.140">
    <property type="entry name" value="Nucleic acid-binding proteins"/>
    <property type="match status" value="1"/>
</dbReference>
<evidence type="ECO:0000313" key="14">
    <source>
        <dbReference type="Proteomes" id="UP000410492"/>
    </source>
</evidence>
<evidence type="ECO:0000256" key="3">
    <source>
        <dbReference type="ARBA" id="ARBA00022692"/>
    </source>
</evidence>
<keyword evidence="3 11" id="KW-0812">Transmembrane</keyword>
<feature type="compositionally biased region" description="Polar residues" evidence="10">
    <location>
        <begin position="566"/>
        <end position="575"/>
    </location>
</feature>
<dbReference type="InterPro" id="IPR013261">
    <property type="entry name" value="Tim21"/>
</dbReference>
<feature type="compositionally biased region" description="Polar residues" evidence="10">
    <location>
        <begin position="381"/>
        <end position="394"/>
    </location>
</feature>
<evidence type="ECO:0000256" key="1">
    <source>
        <dbReference type="ARBA" id="ARBA00004304"/>
    </source>
</evidence>